<sequence>METPQALELVARVLLLLAIGLLLKRVLLSLSPPFKRSGAPPFPRPRELPIIGNLHQLGALPQASLAALAAEHEAPLMLLRLGSVPALVVSSADAARAVFQRGNDRALSGRPALYAATRLSYGLQNISFAPPDGAFWRAARRACLSELLGAPRVRGFRFRGVREAEAAALVAAIADESSDGSAVNLSGMLVATTNRIVRRGGLVDVLLCLHNDPAHRSTFGSRSQLIKGILTDMFVAGTDTSSATVEWTMTEIVRHPDVLAKAQHEVRSVAGGRDTILESDLPRLHYLKLVIRESLRLHPPAPLLEPRETTEPCTVHGYVLPAKTRVLINAKATGTDPDAARFVPERHDGDGADLNGHKPWHDGFALVPFGLGRRSCPGVQFATAVVELLLAILLLRFDWRAPHGEVGDLEEENALTVHRKNPLVLVAERRRAVASDSFRLDPQGHDDVAACRNGPGRVRNIQTM</sequence>
<protein>
    <recommendedName>
        <fullName evidence="11">Cytochrome P450</fullName>
    </recommendedName>
</protein>
<evidence type="ECO:0000256" key="1">
    <source>
        <dbReference type="ARBA" id="ARBA00001971"/>
    </source>
</evidence>
<dbReference type="GO" id="GO:0020037">
    <property type="term" value="F:heme binding"/>
    <property type="evidence" value="ECO:0007669"/>
    <property type="project" value="InterPro"/>
</dbReference>
<dbReference type="Gene3D" id="1.10.630.10">
    <property type="entry name" value="Cytochrome P450"/>
    <property type="match status" value="2"/>
</dbReference>
<evidence type="ECO:0000256" key="9">
    <source>
        <dbReference type="RuleBase" id="RU000461"/>
    </source>
</evidence>
<evidence type="ECO:0000256" key="3">
    <source>
        <dbReference type="ARBA" id="ARBA00022617"/>
    </source>
</evidence>
<keyword evidence="4 8" id="KW-0479">Metal-binding</keyword>
<evidence type="ECO:0000256" key="6">
    <source>
        <dbReference type="ARBA" id="ARBA00023004"/>
    </source>
</evidence>
<reference evidence="10" key="2">
    <citation type="submission" date="2015-07" db="EMBL/GenBank/DDBJ databases">
        <authorList>
            <person name="Noorani M."/>
        </authorList>
    </citation>
    <scope>NUCLEOTIDE SEQUENCE</scope>
    <source>
        <strain evidence="10">Yugu1</strain>
    </source>
</reference>
<organism evidence="10">
    <name type="scientific">Setaria italica</name>
    <name type="common">Foxtail millet</name>
    <name type="synonym">Panicum italicum</name>
    <dbReference type="NCBI Taxonomy" id="4555"/>
    <lineage>
        <taxon>Eukaryota</taxon>
        <taxon>Viridiplantae</taxon>
        <taxon>Streptophyta</taxon>
        <taxon>Embryophyta</taxon>
        <taxon>Tracheophyta</taxon>
        <taxon>Spermatophyta</taxon>
        <taxon>Magnoliopsida</taxon>
        <taxon>Liliopsida</taxon>
        <taxon>Poales</taxon>
        <taxon>Poaceae</taxon>
        <taxon>PACMAD clade</taxon>
        <taxon>Panicoideae</taxon>
        <taxon>Panicodae</taxon>
        <taxon>Paniceae</taxon>
        <taxon>Cenchrinae</taxon>
        <taxon>Setaria</taxon>
    </lineage>
</organism>
<keyword evidence="6 8" id="KW-0408">Iron</keyword>
<dbReference type="AlphaFoldDB" id="A0A368RVJ9"/>
<dbReference type="OrthoDB" id="2789670at2759"/>
<evidence type="ECO:0000256" key="7">
    <source>
        <dbReference type="ARBA" id="ARBA00023033"/>
    </source>
</evidence>
<dbReference type="EMBL" id="CM003534">
    <property type="protein sequence ID" value="RCV34171.1"/>
    <property type="molecule type" value="Genomic_DNA"/>
</dbReference>
<evidence type="ECO:0000313" key="10">
    <source>
        <dbReference type="EMBL" id="RCV34171.1"/>
    </source>
</evidence>
<evidence type="ECO:0000256" key="8">
    <source>
        <dbReference type="PIRSR" id="PIRSR602403-1"/>
    </source>
</evidence>
<dbReference type="PRINTS" id="PR00385">
    <property type="entry name" value="P450"/>
</dbReference>
<dbReference type="PRINTS" id="PR00465">
    <property type="entry name" value="EP450IV"/>
</dbReference>
<proteinExistence type="inferred from homology"/>
<comment type="similarity">
    <text evidence="2 9">Belongs to the cytochrome P450 family.</text>
</comment>
<dbReference type="SUPFAM" id="SSF48264">
    <property type="entry name" value="Cytochrome P450"/>
    <property type="match status" value="1"/>
</dbReference>
<dbReference type="GO" id="GO:0005506">
    <property type="term" value="F:iron ion binding"/>
    <property type="evidence" value="ECO:0007669"/>
    <property type="project" value="InterPro"/>
</dbReference>
<evidence type="ECO:0000256" key="2">
    <source>
        <dbReference type="ARBA" id="ARBA00010617"/>
    </source>
</evidence>
<dbReference type="PANTHER" id="PTHR47955">
    <property type="entry name" value="CYTOCHROME P450 FAMILY 71 PROTEIN"/>
    <property type="match status" value="1"/>
</dbReference>
<dbReference type="GO" id="GO:0004497">
    <property type="term" value="F:monooxygenase activity"/>
    <property type="evidence" value="ECO:0007669"/>
    <property type="project" value="UniProtKB-KW"/>
</dbReference>
<keyword evidence="7 9" id="KW-0503">Monooxygenase</keyword>
<keyword evidence="5 9" id="KW-0560">Oxidoreductase</keyword>
<dbReference type="STRING" id="4555.A0A368RVJ9"/>
<name>A0A368RVJ9_SETIT</name>
<feature type="binding site" description="axial binding residue" evidence="8">
    <location>
        <position position="376"/>
    </location>
    <ligand>
        <name>heme</name>
        <dbReference type="ChEBI" id="CHEBI:30413"/>
    </ligand>
    <ligandPart>
        <name>Fe</name>
        <dbReference type="ChEBI" id="CHEBI:18248"/>
    </ligandPart>
</feature>
<comment type="cofactor">
    <cofactor evidence="1 8">
        <name>heme</name>
        <dbReference type="ChEBI" id="CHEBI:30413"/>
    </cofactor>
</comment>
<dbReference type="PROSITE" id="PS00086">
    <property type="entry name" value="CYTOCHROME_P450"/>
    <property type="match status" value="1"/>
</dbReference>
<gene>
    <name evidence="10" type="ORF">SETIT_7G139400v2</name>
</gene>
<keyword evidence="3 8" id="KW-0349">Heme</keyword>
<reference evidence="10" key="1">
    <citation type="journal article" date="2012" name="Nat. Biotechnol.">
        <title>Reference genome sequence of the model plant Setaria.</title>
        <authorList>
            <person name="Bennetzen J.L."/>
            <person name="Schmutz J."/>
            <person name="Wang H."/>
            <person name="Percifield R."/>
            <person name="Hawkins J."/>
            <person name="Pontaroli A.C."/>
            <person name="Estep M."/>
            <person name="Feng L."/>
            <person name="Vaughn J.N."/>
            <person name="Grimwood J."/>
            <person name="Jenkins J."/>
            <person name="Barry K."/>
            <person name="Lindquist E."/>
            <person name="Hellsten U."/>
            <person name="Deshpande S."/>
            <person name="Wang X."/>
            <person name="Wu X."/>
            <person name="Mitros T."/>
            <person name="Triplett J."/>
            <person name="Yang X."/>
            <person name="Ye C.Y."/>
            <person name="Mauro-Herrera M."/>
            <person name="Wang L."/>
            <person name="Li P."/>
            <person name="Sharma M."/>
            <person name="Sharma R."/>
            <person name="Ronald P.C."/>
            <person name="Panaud O."/>
            <person name="Kellogg E.A."/>
            <person name="Brutnell T.P."/>
            <person name="Doust A.N."/>
            <person name="Tuskan G.A."/>
            <person name="Rokhsar D."/>
            <person name="Devos K.M."/>
        </authorList>
    </citation>
    <scope>NUCLEOTIDE SEQUENCE [LARGE SCALE GENOMIC DNA]</scope>
    <source>
        <strain evidence="10">Yugu1</strain>
    </source>
</reference>
<evidence type="ECO:0000256" key="4">
    <source>
        <dbReference type="ARBA" id="ARBA00022723"/>
    </source>
</evidence>
<dbReference type="PANTHER" id="PTHR47955:SF19">
    <property type="entry name" value="CYTOCHROME P450 71A9-LIKE ISOFORM X1"/>
    <property type="match status" value="1"/>
</dbReference>
<dbReference type="InterPro" id="IPR002403">
    <property type="entry name" value="Cyt_P450_E_grp-IV"/>
</dbReference>
<evidence type="ECO:0000256" key="5">
    <source>
        <dbReference type="ARBA" id="ARBA00023002"/>
    </source>
</evidence>
<dbReference type="Pfam" id="PF00067">
    <property type="entry name" value="p450"/>
    <property type="match status" value="2"/>
</dbReference>
<accession>A0A368RVJ9</accession>
<dbReference type="InterPro" id="IPR017972">
    <property type="entry name" value="Cyt_P450_CS"/>
</dbReference>
<evidence type="ECO:0008006" key="11">
    <source>
        <dbReference type="Google" id="ProtNLM"/>
    </source>
</evidence>
<dbReference type="InterPro" id="IPR036396">
    <property type="entry name" value="Cyt_P450_sf"/>
</dbReference>
<dbReference type="InterPro" id="IPR001128">
    <property type="entry name" value="Cyt_P450"/>
</dbReference>
<dbReference type="GO" id="GO:0016705">
    <property type="term" value="F:oxidoreductase activity, acting on paired donors, with incorporation or reduction of molecular oxygen"/>
    <property type="evidence" value="ECO:0007669"/>
    <property type="project" value="InterPro"/>
</dbReference>